<dbReference type="PROSITE" id="PS51384">
    <property type="entry name" value="FAD_FR"/>
    <property type="match status" value="1"/>
</dbReference>
<dbReference type="Gene3D" id="2.40.30.10">
    <property type="entry name" value="Translation factors"/>
    <property type="match status" value="1"/>
</dbReference>
<dbReference type="OrthoDB" id="9814826at2"/>
<dbReference type="PANTHER" id="PTHR30157">
    <property type="entry name" value="FERRIC REDUCTASE, NADPH-DEPENDENT"/>
    <property type="match status" value="1"/>
</dbReference>
<dbReference type="Gene3D" id="3.40.50.80">
    <property type="entry name" value="Nucleotide-binding domain of ferredoxin-NADP reductase (FNR) module"/>
    <property type="match status" value="1"/>
</dbReference>
<protein>
    <recommendedName>
        <fullName evidence="1">FAD-binding FR-type domain-containing protein</fullName>
    </recommendedName>
</protein>
<gene>
    <name evidence="2" type="ORF">LK09_12795</name>
</gene>
<dbReference type="InterPro" id="IPR007037">
    <property type="entry name" value="SIP_rossman_dom"/>
</dbReference>
<dbReference type="CDD" id="cd06193">
    <property type="entry name" value="siderophore_interacting"/>
    <property type="match status" value="1"/>
</dbReference>
<dbReference type="InterPro" id="IPR039261">
    <property type="entry name" value="FNR_nucleotide-bd"/>
</dbReference>
<reference evidence="2 3" key="1">
    <citation type="submission" date="2014-11" db="EMBL/GenBank/DDBJ databases">
        <title>Genome sequence of Microbacterium mangrovi MUSC 115(T).</title>
        <authorList>
            <person name="Lee L.-H."/>
        </authorList>
    </citation>
    <scope>NUCLEOTIDE SEQUENCE [LARGE SCALE GENOMIC DNA]</scope>
    <source>
        <strain evidence="2 3">MUSC 115</strain>
    </source>
</reference>
<dbReference type="AlphaFoldDB" id="A0A0B2A6B1"/>
<dbReference type="EMBL" id="JTDK01000011">
    <property type="protein sequence ID" value="KHK97142.1"/>
    <property type="molecule type" value="Genomic_DNA"/>
</dbReference>
<dbReference type="GO" id="GO:0016491">
    <property type="term" value="F:oxidoreductase activity"/>
    <property type="evidence" value="ECO:0007669"/>
    <property type="project" value="InterPro"/>
</dbReference>
<sequence length="267" mass="28724">MFERERTRHRFTARPATVTTVTDVGDYVRVTLSGDTFADFASTGPTDHMRVYFPNPVTGELVAPVADGDDGITRPAAQTFGRDFTPLNVRDTGTTRSVDIDILRHADAGPAAQWGARVAVGDELVVVGPRGSASAPQDAERALLVVDGTALPAASRFVELLPESTDIDVLVYGDVTEDAARAYLGDARRYTVTEAQLELTDEARDLAPDAGTFVFAAGEASALLPLRRYLRRELGLGPAQAAVSGYWRTGVVAWDHHAPIDPFDPED</sequence>
<evidence type="ECO:0000313" key="3">
    <source>
        <dbReference type="Proteomes" id="UP000031030"/>
    </source>
</evidence>
<feature type="domain" description="FAD-binding FR-type" evidence="1">
    <location>
        <begin position="8"/>
        <end position="136"/>
    </location>
</feature>
<dbReference type="PANTHER" id="PTHR30157:SF0">
    <property type="entry name" value="NADPH-DEPENDENT FERRIC-CHELATE REDUCTASE"/>
    <property type="match status" value="1"/>
</dbReference>
<dbReference type="STRING" id="1348253.LK09_12795"/>
<dbReference type="InterPro" id="IPR039374">
    <property type="entry name" value="SIP_fam"/>
</dbReference>
<proteinExistence type="predicted"/>
<organism evidence="2 3">
    <name type="scientific">Microbacterium mangrovi</name>
    <dbReference type="NCBI Taxonomy" id="1348253"/>
    <lineage>
        <taxon>Bacteria</taxon>
        <taxon>Bacillati</taxon>
        <taxon>Actinomycetota</taxon>
        <taxon>Actinomycetes</taxon>
        <taxon>Micrococcales</taxon>
        <taxon>Microbacteriaceae</taxon>
        <taxon>Microbacterium</taxon>
    </lineage>
</organism>
<keyword evidence="3" id="KW-1185">Reference proteome</keyword>
<dbReference type="InterPro" id="IPR017927">
    <property type="entry name" value="FAD-bd_FR_type"/>
</dbReference>
<name>A0A0B2A6B1_9MICO</name>
<evidence type="ECO:0000259" key="1">
    <source>
        <dbReference type="PROSITE" id="PS51384"/>
    </source>
</evidence>
<comment type="caution">
    <text evidence="2">The sequence shown here is derived from an EMBL/GenBank/DDBJ whole genome shotgun (WGS) entry which is preliminary data.</text>
</comment>
<dbReference type="RefSeq" id="WP_039399990.1">
    <property type="nucleotide sequence ID" value="NZ_JTDK01000011.1"/>
</dbReference>
<evidence type="ECO:0000313" key="2">
    <source>
        <dbReference type="EMBL" id="KHK97142.1"/>
    </source>
</evidence>
<dbReference type="Pfam" id="PF04954">
    <property type="entry name" value="SIP"/>
    <property type="match status" value="1"/>
</dbReference>
<dbReference type="InterPro" id="IPR013113">
    <property type="entry name" value="SIP_FAD-bd"/>
</dbReference>
<accession>A0A0B2A6B1</accession>
<dbReference type="Proteomes" id="UP000031030">
    <property type="component" value="Unassembled WGS sequence"/>
</dbReference>
<dbReference type="Pfam" id="PF08021">
    <property type="entry name" value="FAD_binding_9"/>
    <property type="match status" value="1"/>
</dbReference>